<gene>
    <name evidence="2" type="ORF">ACFSYH_02615</name>
</gene>
<dbReference type="EMBL" id="JBHUOP010000001">
    <property type="protein sequence ID" value="MFD2839459.1"/>
    <property type="molecule type" value="Genomic_DNA"/>
</dbReference>
<proteinExistence type="predicted"/>
<organism evidence="2 3">
    <name type="scientific">Populibacterium corticicola</name>
    <dbReference type="NCBI Taxonomy" id="1812826"/>
    <lineage>
        <taxon>Bacteria</taxon>
        <taxon>Bacillati</taxon>
        <taxon>Actinomycetota</taxon>
        <taxon>Actinomycetes</taxon>
        <taxon>Micrococcales</taxon>
        <taxon>Jonesiaceae</taxon>
        <taxon>Populibacterium</taxon>
    </lineage>
</organism>
<dbReference type="RefSeq" id="WP_377464934.1">
    <property type="nucleotide sequence ID" value="NZ_JBHUOP010000001.1"/>
</dbReference>
<dbReference type="Proteomes" id="UP001597391">
    <property type="component" value="Unassembled WGS sequence"/>
</dbReference>
<reference evidence="3" key="1">
    <citation type="journal article" date="2019" name="Int. J. Syst. Evol. Microbiol.">
        <title>The Global Catalogue of Microorganisms (GCM) 10K type strain sequencing project: providing services to taxonomists for standard genome sequencing and annotation.</title>
        <authorList>
            <consortium name="The Broad Institute Genomics Platform"/>
            <consortium name="The Broad Institute Genome Sequencing Center for Infectious Disease"/>
            <person name="Wu L."/>
            <person name="Ma J."/>
        </authorList>
    </citation>
    <scope>NUCLEOTIDE SEQUENCE [LARGE SCALE GENOMIC DNA]</scope>
    <source>
        <strain evidence="3">KCTC 33576</strain>
    </source>
</reference>
<protein>
    <submittedName>
        <fullName evidence="2">Uncharacterized protein</fullName>
    </submittedName>
</protein>
<comment type="caution">
    <text evidence="2">The sequence shown here is derived from an EMBL/GenBank/DDBJ whole genome shotgun (WGS) entry which is preliminary data.</text>
</comment>
<keyword evidence="1" id="KW-0812">Transmembrane</keyword>
<evidence type="ECO:0000313" key="2">
    <source>
        <dbReference type="EMBL" id="MFD2839459.1"/>
    </source>
</evidence>
<feature type="transmembrane region" description="Helical" evidence="1">
    <location>
        <begin position="12"/>
        <end position="32"/>
    </location>
</feature>
<keyword evidence="3" id="KW-1185">Reference proteome</keyword>
<evidence type="ECO:0000313" key="3">
    <source>
        <dbReference type="Proteomes" id="UP001597391"/>
    </source>
</evidence>
<feature type="transmembrane region" description="Helical" evidence="1">
    <location>
        <begin position="52"/>
        <end position="73"/>
    </location>
</feature>
<keyword evidence="1" id="KW-1133">Transmembrane helix</keyword>
<accession>A0ABW5XDI1</accession>
<evidence type="ECO:0000256" key="1">
    <source>
        <dbReference type="SAM" id="Phobius"/>
    </source>
</evidence>
<sequence>MKNWSPKRMLRFGIAGIIVGLAMFLLGVFQPWVTCPDEPLPVGCPAPTESAVLMIVGFLIAAPSFFAAAIIALRKPHNSE</sequence>
<name>A0ABW5XDI1_9MICO</name>
<keyword evidence="1" id="KW-0472">Membrane</keyword>